<feature type="region of interest" description="Disordered" evidence="1">
    <location>
        <begin position="443"/>
        <end position="473"/>
    </location>
</feature>
<name>A0A1Q2YKX4_9ASCO</name>
<organism evidence="3 4">
    <name type="scientific">Pichia membranifaciens</name>
    <dbReference type="NCBI Taxonomy" id="4926"/>
    <lineage>
        <taxon>Eukaryota</taxon>
        <taxon>Fungi</taxon>
        <taxon>Dikarya</taxon>
        <taxon>Ascomycota</taxon>
        <taxon>Saccharomycotina</taxon>
        <taxon>Pichiomycetes</taxon>
        <taxon>Pichiales</taxon>
        <taxon>Pichiaceae</taxon>
        <taxon>Pichia</taxon>
    </lineage>
</organism>
<dbReference type="InterPro" id="IPR050600">
    <property type="entry name" value="SETD3_SETD6_MTase"/>
</dbReference>
<feature type="region of interest" description="Disordered" evidence="1">
    <location>
        <begin position="249"/>
        <end position="298"/>
    </location>
</feature>
<feature type="region of interest" description="Disordered" evidence="1">
    <location>
        <begin position="322"/>
        <end position="347"/>
    </location>
</feature>
<evidence type="ECO:0000313" key="4">
    <source>
        <dbReference type="Proteomes" id="UP000186136"/>
    </source>
</evidence>
<dbReference type="GO" id="GO:0005634">
    <property type="term" value="C:nucleus"/>
    <property type="evidence" value="ECO:0007669"/>
    <property type="project" value="TreeGrafter"/>
</dbReference>
<feature type="compositionally biased region" description="Acidic residues" evidence="1">
    <location>
        <begin position="446"/>
        <end position="473"/>
    </location>
</feature>
<keyword evidence="4" id="KW-1185">Reference proteome</keyword>
<dbReference type="PANTHER" id="PTHR13271">
    <property type="entry name" value="UNCHARACTERIZED PUTATIVE METHYLTRANSFERASE"/>
    <property type="match status" value="1"/>
</dbReference>
<dbReference type="SUPFAM" id="SSF82199">
    <property type="entry name" value="SET domain"/>
    <property type="match status" value="2"/>
</dbReference>
<dbReference type="OrthoDB" id="441812at2759"/>
<dbReference type="EMBL" id="BDGI01000164">
    <property type="protein sequence ID" value="GAV30206.1"/>
    <property type="molecule type" value="Genomic_DNA"/>
</dbReference>
<dbReference type="InterPro" id="IPR046341">
    <property type="entry name" value="SET_dom_sf"/>
</dbReference>
<sequence>MATSVNTGELLEWFQDPANRCYFNSDLLSVKPSPISSGVGVFAKKTQSPIPSEDDVEENNLLLRVHKSMVLSPQNSTISNLLFDHGLSGMYGLVLAFIYEKEMGDKSPWWGYLNTISYIDNKGNFILPLCLHSDKEKDLLKGTEVDFMGGLDSEDLLEHFQTSCQFAKNVYDENKMAIPSALKENNLNEFAAITLAVASRAFEIDNYIELGLVPGADLFNHDAYGEENVHFVTLGEVCPYCGKEEGCWHEEYGPPDSEEEEEEEEEEKEEEEDKEEHEEQEKNGEAPSKEEEGDGEDDHFDAEEIEQLEEITMDYVEKMEKELKEEKERKDAEDKEGSEISDNDDDAEFDDQEFYMNPDECCDIVLERKIVKNKEVYNTYGDLPNAVLLVKYGFAVEDNIYESLCIGPQIVKYRKENPDLEERLDWWSCMGWILLREEEKINARNEEEEEDSDNEGEEEEEEDEDDEDDDDDDEESWLFQCRVEYPGKANSQLRAVARLLTMSANDFEMMVADKNCDGEMIMKELAKKKLTKECKMLLKKWIQERYANVGDGKTRSGELKRQLKKTDPRSAHFCFIMAVLNEKKLLENALNSIK</sequence>
<feature type="compositionally biased region" description="Acidic residues" evidence="1">
    <location>
        <begin position="256"/>
        <end position="276"/>
    </location>
</feature>
<dbReference type="InterPro" id="IPR001214">
    <property type="entry name" value="SET_dom"/>
</dbReference>
<dbReference type="PANTHER" id="PTHR13271:SF34">
    <property type="entry name" value="N-LYSINE METHYLTRANSFERASE SETD6"/>
    <property type="match status" value="1"/>
</dbReference>
<feature type="domain" description="SET" evidence="2">
    <location>
        <begin position="26"/>
        <end position="316"/>
    </location>
</feature>
<gene>
    <name evidence="3" type="ORF">PMKS-003715</name>
</gene>
<reference evidence="3 4" key="1">
    <citation type="submission" date="2016-08" db="EMBL/GenBank/DDBJ databases">
        <title>Whole genome shotgun sequence of Pichia membranifaciens KS47-1.</title>
        <authorList>
            <person name="Konishi M."/>
            <person name="Ishida M."/>
            <person name="Arakawa T."/>
            <person name="Kato Y."/>
            <person name="Horiuchi J."/>
        </authorList>
    </citation>
    <scope>NUCLEOTIDE SEQUENCE [LARGE SCALE GENOMIC DNA]</scope>
    <source>
        <strain evidence="3 4">KS47-1</strain>
    </source>
</reference>
<dbReference type="PROSITE" id="PS50280">
    <property type="entry name" value="SET"/>
    <property type="match status" value="1"/>
</dbReference>
<proteinExistence type="predicted"/>
<evidence type="ECO:0000256" key="1">
    <source>
        <dbReference type="SAM" id="MobiDB-lite"/>
    </source>
</evidence>
<evidence type="ECO:0000259" key="2">
    <source>
        <dbReference type="PROSITE" id="PS50280"/>
    </source>
</evidence>
<comment type="caution">
    <text evidence="3">The sequence shown here is derived from an EMBL/GenBank/DDBJ whole genome shotgun (WGS) entry which is preliminary data.</text>
</comment>
<accession>A0A1Q2YKX4</accession>
<dbReference type="AlphaFoldDB" id="A0A1Q2YKX4"/>
<dbReference type="Gene3D" id="3.90.1410.10">
    <property type="entry name" value="set domain protein methyltransferase, domain 1"/>
    <property type="match status" value="1"/>
</dbReference>
<dbReference type="GO" id="GO:0016279">
    <property type="term" value="F:protein-lysine N-methyltransferase activity"/>
    <property type="evidence" value="ECO:0007669"/>
    <property type="project" value="TreeGrafter"/>
</dbReference>
<evidence type="ECO:0000313" key="3">
    <source>
        <dbReference type="EMBL" id="GAV30206.1"/>
    </source>
</evidence>
<feature type="compositionally biased region" description="Basic and acidic residues" evidence="1">
    <location>
        <begin position="277"/>
        <end position="290"/>
    </location>
</feature>
<protein>
    <recommendedName>
        <fullName evidence="2">SET domain-containing protein</fullName>
    </recommendedName>
</protein>
<dbReference type="Proteomes" id="UP000186136">
    <property type="component" value="Unassembled WGS sequence"/>
</dbReference>
<dbReference type="CDD" id="cd10527">
    <property type="entry name" value="SET_LSMT"/>
    <property type="match status" value="1"/>
</dbReference>
<feature type="compositionally biased region" description="Basic and acidic residues" evidence="1">
    <location>
        <begin position="322"/>
        <end position="338"/>
    </location>
</feature>